<dbReference type="HOGENOM" id="CLU_167272_0_0_1"/>
<dbReference type="Proteomes" id="UP000008370">
    <property type="component" value="Unassembled WGS sequence"/>
</dbReference>
<evidence type="ECO:0000313" key="1">
    <source>
        <dbReference type="EMBL" id="EKM48726.1"/>
    </source>
</evidence>
<dbReference type="RefSeq" id="XP_007402724.1">
    <property type="nucleotide sequence ID" value="XM_007402662.1"/>
</dbReference>
<dbReference type="InParanoid" id="K5UGW6"/>
<dbReference type="GeneID" id="18907510"/>
<reference evidence="1 2" key="1">
    <citation type="journal article" date="2012" name="BMC Genomics">
        <title>Comparative genomics of the white-rot fungi, Phanerochaete carnosa and P. chrysosporium, to elucidate the genetic basis of the distinct wood types they colonize.</title>
        <authorList>
            <person name="Suzuki H."/>
            <person name="MacDonald J."/>
            <person name="Syed K."/>
            <person name="Salamov A."/>
            <person name="Hori C."/>
            <person name="Aerts A."/>
            <person name="Henrissat B."/>
            <person name="Wiebenga A."/>
            <person name="vanKuyk P.A."/>
            <person name="Barry K."/>
            <person name="Lindquist E."/>
            <person name="LaButti K."/>
            <person name="Lapidus A."/>
            <person name="Lucas S."/>
            <person name="Coutinho P."/>
            <person name="Gong Y."/>
            <person name="Samejima M."/>
            <person name="Mahadevan R."/>
            <person name="Abou-Zaid M."/>
            <person name="de Vries R.P."/>
            <person name="Igarashi K."/>
            <person name="Yadav J.S."/>
            <person name="Grigoriev I.V."/>
            <person name="Master E.R."/>
        </authorList>
    </citation>
    <scope>NUCLEOTIDE SEQUENCE [LARGE SCALE GENOMIC DNA]</scope>
    <source>
        <strain evidence="1 2">HHB-10118-sp</strain>
    </source>
</reference>
<gene>
    <name evidence="1" type="ORF">PHACADRAFT_108397</name>
</gene>
<proteinExistence type="predicted"/>
<protein>
    <submittedName>
        <fullName evidence="1">Uncharacterized protein</fullName>
    </submittedName>
</protein>
<organism evidence="1 2">
    <name type="scientific">Phanerochaete carnosa (strain HHB-10118-sp)</name>
    <name type="common">White-rot fungus</name>
    <name type="synonym">Peniophora carnosa</name>
    <dbReference type="NCBI Taxonomy" id="650164"/>
    <lineage>
        <taxon>Eukaryota</taxon>
        <taxon>Fungi</taxon>
        <taxon>Dikarya</taxon>
        <taxon>Basidiomycota</taxon>
        <taxon>Agaricomycotina</taxon>
        <taxon>Agaricomycetes</taxon>
        <taxon>Polyporales</taxon>
        <taxon>Phanerochaetaceae</taxon>
        <taxon>Phanerochaete</taxon>
    </lineage>
</organism>
<accession>K5UGW6</accession>
<keyword evidence="2" id="KW-1185">Reference proteome</keyword>
<sequence>MPQTTERVSKSTTPLLHEVIPLVDVLTTGFKTAATDISLLKPVQVAAACDVQMLNRYYRKTDDLVMYHIAMSMTACYISTITANASWPSDWIEEAKHIFCK</sequence>
<dbReference type="OrthoDB" id="3359487at2759"/>
<dbReference type="AlphaFoldDB" id="K5UGW6"/>
<dbReference type="EMBL" id="JH930788">
    <property type="protein sequence ID" value="EKM48726.1"/>
    <property type="molecule type" value="Genomic_DNA"/>
</dbReference>
<name>K5UGW6_PHACS</name>
<evidence type="ECO:0000313" key="2">
    <source>
        <dbReference type="Proteomes" id="UP000008370"/>
    </source>
</evidence>
<dbReference type="KEGG" id="pco:PHACADRAFT_108397"/>